<dbReference type="InterPro" id="IPR022062">
    <property type="entry name" value="DUF3618"/>
</dbReference>
<keyword evidence="4" id="KW-1185">Reference proteome</keyword>
<keyword evidence="2" id="KW-0812">Transmembrane</keyword>
<evidence type="ECO:0000256" key="1">
    <source>
        <dbReference type="SAM" id="MobiDB-lite"/>
    </source>
</evidence>
<dbReference type="EMBL" id="JACDUR010000006">
    <property type="protein sequence ID" value="MBA2894864.1"/>
    <property type="molecule type" value="Genomic_DNA"/>
</dbReference>
<dbReference type="Proteomes" id="UP000530928">
    <property type="component" value="Unassembled WGS sequence"/>
</dbReference>
<evidence type="ECO:0000256" key="2">
    <source>
        <dbReference type="SAM" id="Phobius"/>
    </source>
</evidence>
<evidence type="ECO:0000313" key="4">
    <source>
        <dbReference type="Proteomes" id="UP000530928"/>
    </source>
</evidence>
<evidence type="ECO:0000313" key="3">
    <source>
        <dbReference type="EMBL" id="MBA2894864.1"/>
    </source>
</evidence>
<proteinExistence type="predicted"/>
<organism evidence="3 4">
    <name type="scientific">Nonomuraea soli</name>
    <dbReference type="NCBI Taxonomy" id="1032476"/>
    <lineage>
        <taxon>Bacteria</taxon>
        <taxon>Bacillati</taxon>
        <taxon>Actinomycetota</taxon>
        <taxon>Actinomycetes</taxon>
        <taxon>Streptosporangiales</taxon>
        <taxon>Streptosporangiaceae</taxon>
        <taxon>Nonomuraea</taxon>
    </lineage>
</organism>
<keyword evidence="2" id="KW-1133">Transmembrane helix</keyword>
<sequence length="199" mass="21567">MTETSGSQAGGTHAGDVGARRATVGEPTDEMSVNVPPTRPEALENAREAQAARTGEERFVPEPPSPDERIPADDENVRAMGDDLKAMDQDARTAPRSVMDEPPPSHAVFQEESMSTGPTPDPAVTPEERQAREQVQQTREQVGTTVSALADKADIKQRLQEVTPDKVVEEAKKRPKLLIAAAGVVAMVVLRRLMRRGKK</sequence>
<dbReference type="Pfam" id="PF12277">
    <property type="entry name" value="DUF3618"/>
    <property type="match status" value="1"/>
</dbReference>
<dbReference type="AlphaFoldDB" id="A0A7W0HT93"/>
<feature type="transmembrane region" description="Helical" evidence="2">
    <location>
        <begin position="177"/>
        <end position="194"/>
    </location>
</feature>
<accession>A0A7W0HT93</accession>
<reference evidence="3 4" key="1">
    <citation type="submission" date="2020-07" db="EMBL/GenBank/DDBJ databases">
        <title>Genomic Encyclopedia of Type Strains, Phase IV (KMG-IV): sequencing the most valuable type-strain genomes for metagenomic binning, comparative biology and taxonomic classification.</title>
        <authorList>
            <person name="Goeker M."/>
        </authorList>
    </citation>
    <scope>NUCLEOTIDE SEQUENCE [LARGE SCALE GENOMIC DNA]</scope>
    <source>
        <strain evidence="3 4">DSM 45533</strain>
    </source>
</reference>
<feature type="compositionally biased region" description="Basic and acidic residues" evidence="1">
    <location>
        <begin position="54"/>
        <end position="93"/>
    </location>
</feature>
<gene>
    <name evidence="3" type="ORF">HNR30_006236</name>
</gene>
<protein>
    <recommendedName>
        <fullName evidence="5">DUF3618 domain-containing protein</fullName>
    </recommendedName>
</protein>
<evidence type="ECO:0008006" key="5">
    <source>
        <dbReference type="Google" id="ProtNLM"/>
    </source>
</evidence>
<keyword evidence="2" id="KW-0472">Membrane</keyword>
<dbReference type="RefSeq" id="WP_220134162.1">
    <property type="nucleotide sequence ID" value="NZ_BAABAM010000004.1"/>
</dbReference>
<name>A0A7W0HT93_9ACTN</name>
<comment type="caution">
    <text evidence="3">The sequence shown here is derived from an EMBL/GenBank/DDBJ whole genome shotgun (WGS) entry which is preliminary data.</text>
</comment>
<feature type="region of interest" description="Disordered" evidence="1">
    <location>
        <begin position="1"/>
        <end position="142"/>
    </location>
</feature>
<feature type="compositionally biased region" description="Polar residues" evidence="1">
    <location>
        <begin position="133"/>
        <end position="142"/>
    </location>
</feature>